<dbReference type="Proteomes" id="UP000274131">
    <property type="component" value="Unassembled WGS sequence"/>
</dbReference>
<feature type="region of interest" description="Disordered" evidence="1">
    <location>
        <begin position="1"/>
        <end position="23"/>
    </location>
</feature>
<reference evidence="2 3" key="2">
    <citation type="submission" date="2018-10" db="EMBL/GenBank/DDBJ databases">
        <authorList>
            <consortium name="Pathogen Informatics"/>
        </authorList>
    </citation>
    <scope>NUCLEOTIDE SEQUENCE [LARGE SCALE GENOMIC DNA]</scope>
</reference>
<dbReference type="WBParaSite" id="EVEC_0000309501-mRNA-1">
    <property type="protein sequence ID" value="EVEC_0000309501-mRNA-1"/>
    <property type="gene ID" value="EVEC_0000309501"/>
</dbReference>
<dbReference type="EMBL" id="UXUI01007451">
    <property type="protein sequence ID" value="VDD87660.1"/>
    <property type="molecule type" value="Genomic_DNA"/>
</dbReference>
<feature type="compositionally biased region" description="Basic and acidic residues" evidence="1">
    <location>
        <begin position="1"/>
        <end position="11"/>
    </location>
</feature>
<organism evidence="4">
    <name type="scientific">Enterobius vermicularis</name>
    <name type="common">Human pinworm</name>
    <dbReference type="NCBI Taxonomy" id="51028"/>
    <lineage>
        <taxon>Eukaryota</taxon>
        <taxon>Metazoa</taxon>
        <taxon>Ecdysozoa</taxon>
        <taxon>Nematoda</taxon>
        <taxon>Chromadorea</taxon>
        <taxon>Rhabditida</taxon>
        <taxon>Spirurina</taxon>
        <taxon>Oxyuridomorpha</taxon>
        <taxon>Oxyuroidea</taxon>
        <taxon>Oxyuridae</taxon>
        <taxon>Enterobius</taxon>
    </lineage>
</organism>
<evidence type="ECO:0000313" key="2">
    <source>
        <dbReference type="EMBL" id="VDD87660.1"/>
    </source>
</evidence>
<evidence type="ECO:0000313" key="4">
    <source>
        <dbReference type="WBParaSite" id="EVEC_0000309501-mRNA-1"/>
    </source>
</evidence>
<gene>
    <name evidence="2" type="ORF">EVEC_LOCUS2803</name>
</gene>
<reference evidence="4" key="1">
    <citation type="submission" date="2017-02" db="UniProtKB">
        <authorList>
            <consortium name="WormBaseParasite"/>
        </authorList>
    </citation>
    <scope>IDENTIFICATION</scope>
</reference>
<dbReference type="AlphaFoldDB" id="A0A0N4UZN5"/>
<proteinExistence type="predicted"/>
<evidence type="ECO:0000256" key="1">
    <source>
        <dbReference type="SAM" id="MobiDB-lite"/>
    </source>
</evidence>
<evidence type="ECO:0000313" key="3">
    <source>
        <dbReference type="Proteomes" id="UP000274131"/>
    </source>
</evidence>
<sequence>MGQSKEGEGKGRGIRGNGENGNGAEEATAAFWIIFECLSRLSPSSLLTVAKFIGGQGRIVDELKNLN</sequence>
<protein>
    <submittedName>
        <fullName evidence="2 4">Uncharacterized protein</fullName>
    </submittedName>
</protein>
<accession>A0A0N4UZN5</accession>
<name>A0A0N4UZN5_ENTVE</name>
<keyword evidence="3" id="KW-1185">Reference proteome</keyword>